<keyword evidence="1" id="KW-0808">Transferase</keyword>
<evidence type="ECO:0000313" key="4">
    <source>
        <dbReference type="Proteomes" id="UP000007799"/>
    </source>
</evidence>
<feature type="compositionally biased region" description="Low complexity" evidence="2">
    <location>
        <begin position="46"/>
        <end position="79"/>
    </location>
</feature>
<evidence type="ECO:0000256" key="1">
    <source>
        <dbReference type="RuleBase" id="RU364126"/>
    </source>
</evidence>
<evidence type="ECO:0000313" key="3">
    <source>
        <dbReference type="EMBL" id="EGD81164.1"/>
    </source>
</evidence>
<dbReference type="InterPro" id="IPR009286">
    <property type="entry name" value="Ins_P5_2-kin"/>
</dbReference>
<feature type="compositionally biased region" description="Basic and acidic residues" evidence="2">
    <location>
        <begin position="127"/>
        <end position="156"/>
    </location>
</feature>
<feature type="region of interest" description="Disordered" evidence="2">
    <location>
        <begin position="111"/>
        <end position="181"/>
    </location>
</feature>
<dbReference type="EMBL" id="GL832995">
    <property type="protein sequence ID" value="EGD81164.1"/>
    <property type="molecule type" value="Genomic_DNA"/>
</dbReference>
<keyword evidence="4" id="KW-1185">Reference proteome</keyword>
<keyword evidence="1" id="KW-0418">Kinase</keyword>
<dbReference type="AlphaFoldDB" id="F2USQ5"/>
<comment type="catalytic activity">
    <reaction evidence="1">
        <text>1D-myo-inositol 1,3,4,5,6-pentakisphosphate + ATP = 1D-myo-inositol hexakisphosphate + ADP + H(+)</text>
        <dbReference type="Rhea" id="RHEA:20313"/>
        <dbReference type="ChEBI" id="CHEBI:15378"/>
        <dbReference type="ChEBI" id="CHEBI:30616"/>
        <dbReference type="ChEBI" id="CHEBI:57733"/>
        <dbReference type="ChEBI" id="CHEBI:58130"/>
        <dbReference type="ChEBI" id="CHEBI:456216"/>
        <dbReference type="EC" id="2.7.1.158"/>
    </reaction>
</comment>
<gene>
    <name evidence="3" type="ORF">PTSG_11204</name>
</gene>
<dbReference type="EC" id="2.7.1.158" evidence="1"/>
<sequence>MTEAASVHCLAAGLAPLLQEVLSTSGVLSWLRTQHGAHHAQPAVTRSLASSKSPPRLRPSSTSTPTSTSSTTSASTSSLSWCPVDRSFAAVAAADAARTATRGVITQDDVNTWREHTLASSSGGGGDGDRGREGMKKEEEEGAKASVDGGKRAHELSDDDGEQVTKVAKQQQHDDDGDGEEAMVSPAWLMLDHLRAAAFKDCSVLVSFCSPLEPTHDTESRACARAGAMAGSYRVADGAVLAKLVIVDLDFKGTHKIAAHKQLFDALTNLQAPATAHT</sequence>
<reference evidence="3" key="1">
    <citation type="submission" date="2009-08" db="EMBL/GenBank/DDBJ databases">
        <title>Annotation of Salpingoeca rosetta.</title>
        <authorList>
            <consortium name="The Broad Institute Genome Sequencing Platform"/>
            <person name="Russ C."/>
            <person name="Cuomo C."/>
            <person name="Burger G."/>
            <person name="Gray M.W."/>
            <person name="Holland P.W.H."/>
            <person name="King N."/>
            <person name="Lang F.B.F."/>
            <person name="Roger A.J."/>
            <person name="Ruiz-Trillo I."/>
            <person name="Young S.K."/>
            <person name="Zeng Q."/>
            <person name="Gargeya S."/>
            <person name="Alvarado L."/>
            <person name="Berlin A."/>
            <person name="Chapman S.B."/>
            <person name="Chen Z."/>
            <person name="Freedman E."/>
            <person name="Gellesch M."/>
            <person name="Goldberg J."/>
            <person name="Griggs A."/>
            <person name="Gujja S."/>
            <person name="Heilman E."/>
            <person name="Heiman D."/>
            <person name="Howarth C."/>
            <person name="Mehta T."/>
            <person name="Neiman D."/>
            <person name="Pearson M."/>
            <person name="Roberts A."/>
            <person name="Saif S."/>
            <person name="Shea T."/>
            <person name="Shenoy N."/>
            <person name="Sisk P."/>
            <person name="Stolte C."/>
            <person name="Sykes S."/>
            <person name="White J."/>
            <person name="Yandava C."/>
            <person name="Haas B."/>
            <person name="Nusbaum C."/>
            <person name="Birren B."/>
        </authorList>
    </citation>
    <scope>NUCLEOTIDE SEQUENCE [LARGE SCALE GENOMIC DNA]</scope>
    <source>
        <strain evidence="3">ATCC 50818</strain>
    </source>
</reference>
<protein>
    <recommendedName>
        <fullName evidence="1">Inositol-pentakisphosphate 2-kinase</fullName>
        <ecNumber evidence="1">2.7.1.158</ecNumber>
    </recommendedName>
</protein>
<keyword evidence="1" id="KW-0067">ATP-binding</keyword>
<dbReference type="KEGG" id="sre:PTSG_11204"/>
<dbReference type="Pfam" id="PF06090">
    <property type="entry name" value="Ins_P5_2-kin"/>
    <property type="match status" value="1"/>
</dbReference>
<accession>F2USQ5</accession>
<organism evidence="4">
    <name type="scientific">Salpingoeca rosetta (strain ATCC 50818 / BSB-021)</name>
    <dbReference type="NCBI Taxonomy" id="946362"/>
    <lineage>
        <taxon>Eukaryota</taxon>
        <taxon>Choanoflagellata</taxon>
        <taxon>Craspedida</taxon>
        <taxon>Salpingoecidae</taxon>
        <taxon>Salpingoeca</taxon>
    </lineage>
</organism>
<dbReference type="InParanoid" id="F2USQ5"/>
<name>F2USQ5_SALR5</name>
<proteinExistence type="predicted"/>
<dbReference type="Proteomes" id="UP000007799">
    <property type="component" value="Unassembled WGS sequence"/>
</dbReference>
<dbReference type="GO" id="GO:0035299">
    <property type="term" value="F:inositol-1,3,4,5,6-pentakisphosphate 2-kinase activity"/>
    <property type="evidence" value="ECO:0007669"/>
    <property type="project" value="UniProtKB-EC"/>
</dbReference>
<keyword evidence="1" id="KW-0547">Nucleotide-binding</keyword>
<comment type="domain">
    <text evidence="1">The EXKPK motif is conserved in inositol-pentakisphosphate 2-kinases of both family 1 and 2.</text>
</comment>
<dbReference type="RefSeq" id="XP_004987849.1">
    <property type="nucleotide sequence ID" value="XM_004987792.1"/>
</dbReference>
<dbReference type="GO" id="GO:0005524">
    <property type="term" value="F:ATP binding"/>
    <property type="evidence" value="ECO:0007669"/>
    <property type="project" value="UniProtKB-KW"/>
</dbReference>
<feature type="region of interest" description="Disordered" evidence="2">
    <location>
        <begin position="37"/>
        <end position="79"/>
    </location>
</feature>
<evidence type="ECO:0000256" key="2">
    <source>
        <dbReference type="SAM" id="MobiDB-lite"/>
    </source>
</evidence>
<dbReference type="GeneID" id="16068371"/>
<comment type="function">
    <text evidence="1">Phosphorylates Ins(1,3,4,5,6)P5 at position 2 to form Ins(1,2,3,4,5,6)P6 (InsP6 or phytate).</text>
</comment>